<evidence type="ECO:0000259" key="3">
    <source>
        <dbReference type="PROSITE" id="PS50118"/>
    </source>
</evidence>
<dbReference type="OrthoDB" id="667577at2759"/>
<dbReference type="SUPFAM" id="SSF47095">
    <property type="entry name" value="HMG-box"/>
    <property type="match status" value="1"/>
</dbReference>
<feature type="region of interest" description="Disordered" evidence="2">
    <location>
        <begin position="1"/>
        <end position="117"/>
    </location>
</feature>
<accession>A0A1B7MQS5</accession>
<keyword evidence="1" id="KW-0539">Nucleus</keyword>
<feature type="compositionally biased region" description="Basic and acidic residues" evidence="2">
    <location>
        <begin position="1"/>
        <end position="10"/>
    </location>
</feature>
<feature type="domain" description="HMG box" evidence="3">
    <location>
        <begin position="30"/>
        <end position="100"/>
    </location>
</feature>
<evidence type="ECO:0000256" key="1">
    <source>
        <dbReference type="PROSITE-ProRule" id="PRU00267"/>
    </source>
</evidence>
<keyword evidence="1" id="KW-0238">DNA-binding</keyword>
<dbReference type="Proteomes" id="UP000092154">
    <property type="component" value="Unassembled WGS sequence"/>
</dbReference>
<dbReference type="Gene3D" id="1.10.30.10">
    <property type="entry name" value="High mobility group box domain"/>
    <property type="match status" value="1"/>
</dbReference>
<organism evidence="4 5">
    <name type="scientific">Rhizopogon vinicolor AM-OR11-026</name>
    <dbReference type="NCBI Taxonomy" id="1314800"/>
    <lineage>
        <taxon>Eukaryota</taxon>
        <taxon>Fungi</taxon>
        <taxon>Dikarya</taxon>
        <taxon>Basidiomycota</taxon>
        <taxon>Agaricomycotina</taxon>
        <taxon>Agaricomycetes</taxon>
        <taxon>Agaricomycetidae</taxon>
        <taxon>Boletales</taxon>
        <taxon>Suillineae</taxon>
        <taxon>Rhizopogonaceae</taxon>
        <taxon>Rhizopogon</taxon>
    </lineage>
</organism>
<sequence length="117" mass="12871">MAKTGTESKTKAATKRANTKTSKADKEDKPKRAPSAYNLFVQAHMKEWKESHPGAPIKEAMSEIAVMWRDAPENPNRGKEPKARKTKEPGAPKASRKKKKETPPPSSDAENTAEASE</sequence>
<evidence type="ECO:0000256" key="2">
    <source>
        <dbReference type="SAM" id="MobiDB-lite"/>
    </source>
</evidence>
<evidence type="ECO:0000313" key="4">
    <source>
        <dbReference type="EMBL" id="OAX34950.1"/>
    </source>
</evidence>
<feature type="DNA-binding region" description="HMG box" evidence="1">
    <location>
        <begin position="30"/>
        <end position="100"/>
    </location>
</feature>
<dbReference type="InParanoid" id="A0A1B7MQS5"/>
<feature type="compositionally biased region" description="Basic and acidic residues" evidence="2">
    <location>
        <begin position="70"/>
        <end position="90"/>
    </location>
</feature>
<feature type="compositionally biased region" description="Basic and acidic residues" evidence="2">
    <location>
        <begin position="22"/>
        <end position="31"/>
    </location>
</feature>
<feature type="compositionally biased region" description="Polar residues" evidence="2">
    <location>
        <begin position="108"/>
        <end position="117"/>
    </location>
</feature>
<proteinExistence type="predicted"/>
<dbReference type="GO" id="GO:0003677">
    <property type="term" value="F:DNA binding"/>
    <property type="evidence" value="ECO:0007669"/>
    <property type="project" value="UniProtKB-UniRule"/>
</dbReference>
<dbReference type="AlphaFoldDB" id="A0A1B7MQS5"/>
<dbReference type="Pfam" id="PF09011">
    <property type="entry name" value="HMG_box_2"/>
    <property type="match status" value="1"/>
</dbReference>
<dbReference type="InterPro" id="IPR009071">
    <property type="entry name" value="HMG_box_dom"/>
</dbReference>
<dbReference type="EMBL" id="KV448549">
    <property type="protein sequence ID" value="OAX34950.1"/>
    <property type="molecule type" value="Genomic_DNA"/>
</dbReference>
<dbReference type="InterPro" id="IPR036910">
    <property type="entry name" value="HMG_box_dom_sf"/>
</dbReference>
<evidence type="ECO:0000313" key="5">
    <source>
        <dbReference type="Proteomes" id="UP000092154"/>
    </source>
</evidence>
<dbReference type="CDD" id="cd00084">
    <property type="entry name" value="HMG-box_SF"/>
    <property type="match status" value="1"/>
</dbReference>
<name>A0A1B7MQS5_9AGAM</name>
<keyword evidence="5" id="KW-1185">Reference proteome</keyword>
<reference evidence="4 5" key="1">
    <citation type="submission" date="2016-06" db="EMBL/GenBank/DDBJ databases">
        <title>Comparative genomics of the ectomycorrhizal sister species Rhizopogon vinicolor and Rhizopogon vesiculosus (Basidiomycota: Boletales) reveals a divergence of the mating type B locus.</title>
        <authorList>
            <consortium name="DOE Joint Genome Institute"/>
            <person name="Mujic A.B."/>
            <person name="Kuo A."/>
            <person name="Tritt A."/>
            <person name="Lipzen A."/>
            <person name="Chen C."/>
            <person name="Johnson J."/>
            <person name="Sharma A."/>
            <person name="Barry K."/>
            <person name="Grigoriev I.V."/>
            <person name="Spatafora J.W."/>
        </authorList>
    </citation>
    <scope>NUCLEOTIDE SEQUENCE [LARGE SCALE GENOMIC DNA]</scope>
    <source>
        <strain evidence="4 5">AM-OR11-026</strain>
    </source>
</reference>
<dbReference type="GO" id="GO:0005634">
    <property type="term" value="C:nucleus"/>
    <property type="evidence" value="ECO:0007669"/>
    <property type="project" value="UniProtKB-UniRule"/>
</dbReference>
<protein>
    <recommendedName>
        <fullName evidence="3">HMG box domain-containing protein</fullName>
    </recommendedName>
</protein>
<dbReference type="PROSITE" id="PS50118">
    <property type="entry name" value="HMG_BOX_2"/>
    <property type="match status" value="1"/>
</dbReference>
<gene>
    <name evidence="4" type="ORF">K503DRAFT_774007</name>
</gene>